<evidence type="ECO:0000313" key="1">
    <source>
        <dbReference type="EMBL" id="WKK82453.1"/>
    </source>
</evidence>
<dbReference type="EMBL" id="CP129968">
    <property type="protein sequence ID" value="WKK82453.1"/>
    <property type="molecule type" value="Genomic_DNA"/>
</dbReference>
<protein>
    <submittedName>
        <fullName evidence="1">Uncharacterized protein</fullName>
    </submittedName>
</protein>
<dbReference type="AlphaFoldDB" id="A0AA49GFB9"/>
<proteinExistence type="predicted"/>
<name>A0AA49GFB9_9BACT</name>
<accession>A0AA49GFB9</accession>
<dbReference type="KEGG" id="marp:QYS47_10595"/>
<organism evidence="1">
    <name type="scientific">Marivirga arenosa</name>
    <dbReference type="NCBI Taxonomy" id="3059076"/>
    <lineage>
        <taxon>Bacteria</taxon>
        <taxon>Pseudomonadati</taxon>
        <taxon>Bacteroidota</taxon>
        <taxon>Cytophagia</taxon>
        <taxon>Cytophagales</taxon>
        <taxon>Marivirgaceae</taxon>
        <taxon>Marivirga</taxon>
    </lineage>
</organism>
<dbReference type="Proteomes" id="UP001232019">
    <property type="component" value="Chromosome"/>
</dbReference>
<sequence length="90" mass="10337">MANDNQKWLVSESNPRPDNYVAIFCVTKASKIKRLGCSVYPNVNEALKRAKYLQVKHKTKNIRIFYPNSVSIIIKKGREINNEKLEVASN</sequence>
<dbReference type="RefSeq" id="WP_302128006.1">
    <property type="nucleotide sequence ID" value="NZ_CP129968.2"/>
</dbReference>
<gene>
    <name evidence="1" type="ORF">QYS47_10595</name>
</gene>
<reference evidence="1" key="1">
    <citation type="submission" date="2023-08" db="EMBL/GenBank/DDBJ databases">
        <title>Comparative genomics and taxonomic characterization of three novel marine species of genus Marivirga.</title>
        <authorList>
            <person name="Muhammad N."/>
            <person name="Kim S.-G."/>
        </authorList>
    </citation>
    <scope>NUCLEOTIDE SEQUENCE</scope>
    <source>
        <strain evidence="1">BKB1-2</strain>
    </source>
</reference>